<organism evidence="10 11">
    <name type="scientific">Kineosporia babensis</name>
    <dbReference type="NCBI Taxonomy" id="499548"/>
    <lineage>
        <taxon>Bacteria</taxon>
        <taxon>Bacillati</taxon>
        <taxon>Actinomycetota</taxon>
        <taxon>Actinomycetes</taxon>
        <taxon>Kineosporiales</taxon>
        <taxon>Kineosporiaceae</taxon>
        <taxon>Kineosporia</taxon>
    </lineage>
</organism>
<feature type="transmembrane region" description="Helical" evidence="8">
    <location>
        <begin position="150"/>
        <end position="170"/>
    </location>
</feature>
<dbReference type="CDD" id="cd17503">
    <property type="entry name" value="MFS_LmrB_MDR_like"/>
    <property type="match status" value="1"/>
</dbReference>
<evidence type="ECO:0000256" key="2">
    <source>
        <dbReference type="ARBA" id="ARBA00008537"/>
    </source>
</evidence>
<evidence type="ECO:0000256" key="6">
    <source>
        <dbReference type="ARBA" id="ARBA00022989"/>
    </source>
</evidence>
<evidence type="ECO:0000256" key="4">
    <source>
        <dbReference type="ARBA" id="ARBA00022475"/>
    </source>
</evidence>
<keyword evidence="3" id="KW-0813">Transport</keyword>
<protein>
    <submittedName>
        <fullName evidence="10">DHA2 family efflux MFS transporter permease subunit</fullName>
    </submittedName>
</protein>
<reference evidence="10" key="1">
    <citation type="submission" date="2021-11" db="EMBL/GenBank/DDBJ databases">
        <title>Streptomyces corallinus and Kineosporia corallina sp. nov., two new coral-derived marine actinobacteria.</title>
        <authorList>
            <person name="Buangrab K."/>
            <person name="Sutthacheep M."/>
            <person name="Yeemin T."/>
            <person name="Harunari E."/>
            <person name="Igarashi Y."/>
            <person name="Sripreechasak P."/>
            <person name="Kanchanasin P."/>
            <person name="Tanasupawat S."/>
            <person name="Phongsopitanun W."/>
        </authorList>
    </citation>
    <scope>NUCLEOTIDE SEQUENCE</scope>
    <source>
        <strain evidence="10">JCM 31032</strain>
    </source>
</reference>
<dbReference type="EMBL" id="JAJOMB010000032">
    <property type="protein sequence ID" value="MCD5316618.1"/>
    <property type="molecule type" value="Genomic_DNA"/>
</dbReference>
<feature type="transmembrane region" description="Helical" evidence="8">
    <location>
        <begin position="417"/>
        <end position="435"/>
    </location>
</feature>
<keyword evidence="7 8" id="KW-0472">Membrane</keyword>
<evidence type="ECO:0000313" key="11">
    <source>
        <dbReference type="Proteomes" id="UP001138997"/>
    </source>
</evidence>
<dbReference type="Pfam" id="PF07690">
    <property type="entry name" value="MFS_1"/>
    <property type="match status" value="1"/>
</dbReference>
<comment type="subcellular location">
    <subcellularLocation>
        <location evidence="1">Cell membrane</location>
        <topology evidence="1">Multi-pass membrane protein</topology>
    </subcellularLocation>
</comment>
<keyword evidence="5 8" id="KW-0812">Transmembrane</keyword>
<accession>A0A9X1T4H4</accession>
<evidence type="ECO:0000256" key="1">
    <source>
        <dbReference type="ARBA" id="ARBA00004651"/>
    </source>
</evidence>
<feature type="transmembrane region" description="Helical" evidence="8">
    <location>
        <begin position="311"/>
        <end position="334"/>
    </location>
</feature>
<dbReference type="PROSITE" id="PS50850">
    <property type="entry name" value="MFS"/>
    <property type="match status" value="1"/>
</dbReference>
<dbReference type="GO" id="GO:0005886">
    <property type="term" value="C:plasma membrane"/>
    <property type="evidence" value="ECO:0007669"/>
    <property type="project" value="UniProtKB-SubCell"/>
</dbReference>
<evidence type="ECO:0000256" key="3">
    <source>
        <dbReference type="ARBA" id="ARBA00022448"/>
    </source>
</evidence>
<feature type="transmembrane region" description="Helical" evidence="8">
    <location>
        <begin position="120"/>
        <end position="138"/>
    </location>
</feature>
<feature type="transmembrane region" description="Helical" evidence="8">
    <location>
        <begin position="64"/>
        <end position="81"/>
    </location>
</feature>
<evidence type="ECO:0000256" key="8">
    <source>
        <dbReference type="SAM" id="Phobius"/>
    </source>
</evidence>
<dbReference type="PANTHER" id="PTHR42718:SF9">
    <property type="entry name" value="MAJOR FACILITATOR SUPERFAMILY MULTIDRUG TRANSPORTER MFSC"/>
    <property type="match status" value="1"/>
</dbReference>
<evidence type="ECO:0000259" key="9">
    <source>
        <dbReference type="PROSITE" id="PS50850"/>
    </source>
</evidence>
<keyword evidence="11" id="KW-1185">Reference proteome</keyword>
<evidence type="ECO:0000256" key="5">
    <source>
        <dbReference type="ARBA" id="ARBA00022692"/>
    </source>
</evidence>
<feature type="transmembrane region" description="Helical" evidence="8">
    <location>
        <begin position="374"/>
        <end position="396"/>
    </location>
</feature>
<feature type="transmembrane region" description="Helical" evidence="8">
    <location>
        <begin position="21"/>
        <end position="44"/>
    </location>
</feature>
<dbReference type="Gene3D" id="1.20.1250.20">
    <property type="entry name" value="MFS general substrate transporter like domains"/>
    <property type="match status" value="1"/>
</dbReference>
<dbReference type="NCBIfam" id="TIGR00711">
    <property type="entry name" value="efflux_EmrB"/>
    <property type="match status" value="1"/>
</dbReference>
<feature type="transmembrane region" description="Helical" evidence="8">
    <location>
        <begin position="455"/>
        <end position="474"/>
    </location>
</feature>
<dbReference type="SUPFAM" id="SSF103473">
    <property type="entry name" value="MFS general substrate transporter"/>
    <property type="match status" value="1"/>
</dbReference>
<feature type="transmembrane region" description="Helical" evidence="8">
    <location>
        <begin position="88"/>
        <end position="114"/>
    </location>
</feature>
<dbReference type="InterPro" id="IPR036259">
    <property type="entry name" value="MFS_trans_sf"/>
</dbReference>
<comment type="caution">
    <text evidence="10">The sequence shown here is derived from an EMBL/GenBank/DDBJ whole genome shotgun (WGS) entry which is preliminary data.</text>
</comment>
<sequence length="488" mass="50640">MTTPAPARTEVAAEPAPRTGPALSVLMVAAFVGILNETVMGLALPQLMADLNVSAANGQWLTTGYMLTMAVVIPASGFLLQRFHARSVFLAATGLFTLGTLLAALAPGFALLLVGRVVQALGAAVLMPLLLNTVMHVVPAHQRGRVMARLAIVLAVAPVVGPVSAGLLLSALGWRWIFIVMLPIALICVALGTIWVRDLNTPRRVHLDLLSVVLSALAFGGLIFGLALIGESASGHAPVPVSIPLVIGLLALAAFAWRQILLARTDRALLDLRIFTYAPFTISVLATLAAFSIMFGVLIMLPLYLQQVTGLTPFTTGLLMIPGGAIQVLAAPFIGRLYDRHGPRPLVIPGGVLLSAALWSMSTLNADSAPATAIAMYVLMSLALSLLISPLFTTALSSVRPQLYSHASAAASTIQQLGGAAGTALFITMLTIGSSAHTADATASTVQNTVEGTQAAFAVGGIAALVVLAFTLFVRRPNTAPSETVAAH</sequence>
<name>A0A9X1T4H4_9ACTN</name>
<dbReference type="Gene3D" id="1.20.1720.10">
    <property type="entry name" value="Multidrug resistance protein D"/>
    <property type="match status" value="1"/>
</dbReference>
<dbReference type="InterPro" id="IPR020846">
    <property type="entry name" value="MFS_dom"/>
</dbReference>
<dbReference type="AlphaFoldDB" id="A0A9X1T4H4"/>
<feature type="transmembrane region" description="Helical" evidence="8">
    <location>
        <begin position="209"/>
        <end position="229"/>
    </location>
</feature>
<feature type="transmembrane region" description="Helical" evidence="8">
    <location>
        <begin position="176"/>
        <end position="197"/>
    </location>
</feature>
<dbReference type="GO" id="GO:0022857">
    <property type="term" value="F:transmembrane transporter activity"/>
    <property type="evidence" value="ECO:0007669"/>
    <property type="project" value="InterPro"/>
</dbReference>
<keyword evidence="6 8" id="KW-1133">Transmembrane helix</keyword>
<feature type="transmembrane region" description="Helical" evidence="8">
    <location>
        <begin position="241"/>
        <end position="262"/>
    </location>
</feature>
<keyword evidence="4" id="KW-1003">Cell membrane</keyword>
<evidence type="ECO:0000256" key="7">
    <source>
        <dbReference type="ARBA" id="ARBA00023136"/>
    </source>
</evidence>
<dbReference type="PRINTS" id="PR01036">
    <property type="entry name" value="TCRTETB"/>
</dbReference>
<proteinExistence type="inferred from homology"/>
<dbReference type="PANTHER" id="PTHR42718">
    <property type="entry name" value="MAJOR FACILITATOR SUPERFAMILY MULTIDRUG TRANSPORTER MFSC"/>
    <property type="match status" value="1"/>
</dbReference>
<dbReference type="InterPro" id="IPR004638">
    <property type="entry name" value="EmrB-like"/>
</dbReference>
<feature type="domain" description="Major facilitator superfamily (MFS) profile" evidence="9">
    <location>
        <begin position="22"/>
        <end position="479"/>
    </location>
</feature>
<feature type="transmembrane region" description="Helical" evidence="8">
    <location>
        <begin position="346"/>
        <end position="362"/>
    </location>
</feature>
<dbReference type="Proteomes" id="UP001138997">
    <property type="component" value="Unassembled WGS sequence"/>
</dbReference>
<comment type="similarity">
    <text evidence="2">Belongs to the major facilitator superfamily. EmrB family.</text>
</comment>
<dbReference type="InterPro" id="IPR011701">
    <property type="entry name" value="MFS"/>
</dbReference>
<evidence type="ECO:0000313" key="10">
    <source>
        <dbReference type="EMBL" id="MCD5316618.1"/>
    </source>
</evidence>
<dbReference type="RefSeq" id="WP_231449469.1">
    <property type="nucleotide sequence ID" value="NZ_JAJOMB010000032.1"/>
</dbReference>
<gene>
    <name evidence="10" type="ORF">LR394_37540</name>
</gene>
<feature type="transmembrane region" description="Helical" evidence="8">
    <location>
        <begin position="274"/>
        <end position="305"/>
    </location>
</feature>